<evidence type="ECO:0000256" key="8">
    <source>
        <dbReference type="SAM" id="MobiDB-lite"/>
    </source>
</evidence>
<accession>A0A1F7GZT4</accession>
<dbReference type="CDD" id="cd04455">
    <property type="entry name" value="S1_NusA"/>
    <property type="match status" value="1"/>
</dbReference>
<dbReference type="CDD" id="cd02134">
    <property type="entry name" value="KH-II_NusA_rpt1"/>
    <property type="match status" value="1"/>
</dbReference>
<dbReference type="SUPFAM" id="SSF54814">
    <property type="entry name" value="Prokaryotic type KH domain (KH-domain type II)"/>
    <property type="match status" value="2"/>
</dbReference>
<dbReference type="EMBL" id="MFZM01000013">
    <property type="protein sequence ID" value="OGK24012.1"/>
    <property type="molecule type" value="Genomic_DNA"/>
</dbReference>
<organism evidence="10 11">
    <name type="scientific">Candidatus Roizmanbacteria bacterium RIFCSPHIGHO2_02_FULL_37_24</name>
    <dbReference type="NCBI Taxonomy" id="1802037"/>
    <lineage>
        <taxon>Bacteria</taxon>
        <taxon>Candidatus Roizmaniibacteriota</taxon>
    </lineage>
</organism>
<dbReference type="FunFam" id="3.30.300.20:FF:000002">
    <property type="entry name" value="Transcription termination/antitermination protein NusA"/>
    <property type="match status" value="1"/>
</dbReference>
<dbReference type="GO" id="GO:0005829">
    <property type="term" value="C:cytosol"/>
    <property type="evidence" value="ECO:0007669"/>
    <property type="project" value="TreeGrafter"/>
</dbReference>
<dbReference type="InterPro" id="IPR036555">
    <property type="entry name" value="NusA_N_sf"/>
</dbReference>
<keyword evidence="6 7" id="KW-0804">Transcription</keyword>
<evidence type="ECO:0000256" key="6">
    <source>
        <dbReference type="ARBA" id="ARBA00023163"/>
    </source>
</evidence>
<dbReference type="PANTHER" id="PTHR22648:SF0">
    <property type="entry name" value="TRANSCRIPTION TERMINATION_ANTITERMINATION PROTEIN NUSA"/>
    <property type="match status" value="1"/>
</dbReference>
<dbReference type="GO" id="GO:0031564">
    <property type="term" value="P:transcription antitermination"/>
    <property type="evidence" value="ECO:0007669"/>
    <property type="project" value="UniProtKB-UniRule"/>
</dbReference>
<comment type="similarity">
    <text evidence="7">Belongs to the NusA family.</text>
</comment>
<evidence type="ECO:0000256" key="7">
    <source>
        <dbReference type="HAMAP-Rule" id="MF_00945"/>
    </source>
</evidence>
<dbReference type="InterPro" id="IPR010213">
    <property type="entry name" value="TF_NusA"/>
</dbReference>
<feature type="domain" description="S1 motif" evidence="9">
    <location>
        <begin position="113"/>
        <end position="178"/>
    </location>
</feature>
<dbReference type="AlphaFoldDB" id="A0A1F7GZT4"/>
<dbReference type="GO" id="GO:0003723">
    <property type="term" value="F:RNA binding"/>
    <property type="evidence" value="ECO:0007669"/>
    <property type="project" value="UniProtKB-UniRule"/>
</dbReference>
<dbReference type="CDD" id="cd22529">
    <property type="entry name" value="KH-II_NusA_rpt2"/>
    <property type="match status" value="1"/>
</dbReference>
<evidence type="ECO:0000313" key="10">
    <source>
        <dbReference type="EMBL" id="OGK24012.1"/>
    </source>
</evidence>
<keyword evidence="2 7" id="KW-0963">Cytoplasm</keyword>
<keyword evidence="1 7" id="KW-0806">Transcription termination</keyword>
<feature type="region of interest" description="Disordered" evidence="8">
    <location>
        <begin position="323"/>
        <end position="377"/>
    </location>
</feature>
<comment type="caution">
    <text evidence="10">The sequence shown here is derived from an EMBL/GenBank/DDBJ whole genome shotgun (WGS) entry which is preliminary data.</text>
</comment>
<dbReference type="SUPFAM" id="SSF50249">
    <property type="entry name" value="Nucleic acid-binding proteins"/>
    <property type="match status" value="1"/>
</dbReference>
<dbReference type="InterPro" id="IPR004087">
    <property type="entry name" value="KH_dom"/>
</dbReference>
<dbReference type="InterPro" id="IPR025249">
    <property type="entry name" value="TF_NusA_KH_1st"/>
</dbReference>
<feature type="compositionally biased region" description="Basic and acidic residues" evidence="8">
    <location>
        <begin position="341"/>
        <end position="357"/>
    </location>
</feature>
<dbReference type="HAMAP" id="MF_00945_B">
    <property type="entry name" value="NusA_B"/>
    <property type="match status" value="1"/>
</dbReference>
<dbReference type="Gene3D" id="3.30.1480.10">
    <property type="entry name" value="NusA, N-terminal domain"/>
    <property type="match status" value="1"/>
</dbReference>
<dbReference type="SMART" id="SM00322">
    <property type="entry name" value="KH"/>
    <property type="match status" value="2"/>
</dbReference>
<dbReference type="PANTHER" id="PTHR22648">
    <property type="entry name" value="TRANSCRIPTION TERMINATION FACTOR NUSA"/>
    <property type="match status" value="1"/>
</dbReference>
<proteinExistence type="inferred from homology"/>
<evidence type="ECO:0000313" key="11">
    <source>
        <dbReference type="Proteomes" id="UP000177159"/>
    </source>
</evidence>
<dbReference type="Pfam" id="PF13184">
    <property type="entry name" value="KH_NusA_1st"/>
    <property type="match status" value="1"/>
</dbReference>
<comment type="function">
    <text evidence="7">Participates in both transcription termination and antitermination.</text>
</comment>
<evidence type="ECO:0000256" key="1">
    <source>
        <dbReference type="ARBA" id="ARBA00022472"/>
    </source>
</evidence>
<dbReference type="Gene3D" id="3.30.300.20">
    <property type="match status" value="2"/>
</dbReference>
<dbReference type="InterPro" id="IPR015946">
    <property type="entry name" value="KH_dom-like_a/b"/>
</dbReference>
<dbReference type="Proteomes" id="UP000177159">
    <property type="component" value="Unassembled WGS sequence"/>
</dbReference>
<dbReference type="InterPro" id="IPR012340">
    <property type="entry name" value="NA-bd_OB-fold"/>
</dbReference>
<dbReference type="InterPro" id="IPR013735">
    <property type="entry name" value="TF_NusA_N"/>
</dbReference>
<dbReference type="InterPro" id="IPR009019">
    <property type="entry name" value="KH_sf_prok-type"/>
</dbReference>
<dbReference type="GO" id="GO:0003700">
    <property type="term" value="F:DNA-binding transcription factor activity"/>
    <property type="evidence" value="ECO:0007669"/>
    <property type="project" value="InterPro"/>
</dbReference>
<dbReference type="SMART" id="SM00316">
    <property type="entry name" value="S1"/>
    <property type="match status" value="1"/>
</dbReference>
<dbReference type="Pfam" id="PF26594">
    <property type="entry name" value="KH_NusA_2nd"/>
    <property type="match status" value="1"/>
</dbReference>
<keyword evidence="4 7" id="KW-0694">RNA-binding</keyword>
<reference evidence="10 11" key="1">
    <citation type="journal article" date="2016" name="Nat. Commun.">
        <title>Thousands of microbial genomes shed light on interconnected biogeochemical processes in an aquifer system.</title>
        <authorList>
            <person name="Anantharaman K."/>
            <person name="Brown C.T."/>
            <person name="Hug L.A."/>
            <person name="Sharon I."/>
            <person name="Castelle C.J."/>
            <person name="Probst A.J."/>
            <person name="Thomas B.C."/>
            <person name="Singh A."/>
            <person name="Wilkins M.J."/>
            <person name="Karaoz U."/>
            <person name="Brodie E.L."/>
            <person name="Williams K.H."/>
            <person name="Hubbard S.S."/>
            <person name="Banfield J.F."/>
        </authorList>
    </citation>
    <scope>NUCLEOTIDE SEQUENCE [LARGE SCALE GENOMIC DNA]</scope>
</reference>
<gene>
    <name evidence="7" type="primary">nusA</name>
    <name evidence="10" type="ORF">A3C24_02895</name>
</gene>
<dbReference type="InterPro" id="IPR003029">
    <property type="entry name" value="S1_domain"/>
</dbReference>
<dbReference type="NCBIfam" id="TIGR01953">
    <property type="entry name" value="NusA"/>
    <property type="match status" value="1"/>
</dbReference>
<feature type="compositionally biased region" description="Basic and acidic residues" evidence="8">
    <location>
        <begin position="364"/>
        <end position="377"/>
    </location>
</feature>
<evidence type="ECO:0000256" key="2">
    <source>
        <dbReference type="ARBA" id="ARBA00022490"/>
    </source>
</evidence>
<evidence type="ECO:0000256" key="3">
    <source>
        <dbReference type="ARBA" id="ARBA00022814"/>
    </source>
</evidence>
<keyword evidence="3 7" id="KW-0889">Transcription antitermination</keyword>
<comment type="subcellular location">
    <subcellularLocation>
        <location evidence="7">Cytoplasm</location>
    </subcellularLocation>
</comment>
<dbReference type="SUPFAM" id="SSF69705">
    <property type="entry name" value="Transcription factor NusA, N-terminal domain"/>
    <property type="match status" value="1"/>
</dbReference>
<name>A0A1F7GZT4_9BACT</name>
<dbReference type="Gene3D" id="2.40.50.140">
    <property type="entry name" value="Nucleic acid-binding proteins"/>
    <property type="match status" value="1"/>
</dbReference>
<evidence type="ECO:0000256" key="5">
    <source>
        <dbReference type="ARBA" id="ARBA00023015"/>
    </source>
</evidence>
<protein>
    <recommendedName>
        <fullName evidence="7">Transcription termination/antitermination protein NusA</fullName>
    </recommendedName>
</protein>
<dbReference type="Pfam" id="PF08529">
    <property type="entry name" value="NusA_N"/>
    <property type="match status" value="2"/>
</dbReference>
<dbReference type="InterPro" id="IPR058582">
    <property type="entry name" value="KH_NusA_2nd"/>
</dbReference>
<evidence type="ECO:0000256" key="4">
    <source>
        <dbReference type="ARBA" id="ARBA00022884"/>
    </source>
</evidence>
<dbReference type="PROSITE" id="PS50126">
    <property type="entry name" value="S1"/>
    <property type="match status" value="1"/>
</dbReference>
<keyword evidence="5 7" id="KW-0805">Transcription regulation</keyword>
<comment type="subunit">
    <text evidence="7">Monomer. Binds directly to the core enzyme of the DNA-dependent RNA polymerase and to nascent RNA.</text>
</comment>
<dbReference type="InterPro" id="IPR030842">
    <property type="entry name" value="TF_NusA_bacterial"/>
</dbReference>
<evidence type="ECO:0000259" key="9">
    <source>
        <dbReference type="PROSITE" id="PS50126"/>
    </source>
</evidence>
<dbReference type="GO" id="GO:0006353">
    <property type="term" value="P:DNA-templated transcription termination"/>
    <property type="evidence" value="ECO:0007669"/>
    <property type="project" value="UniProtKB-UniRule"/>
</dbReference>
<sequence>MAVIKSEFFLALNQVATERGISPDDVLDSIRAAVMAAYKKDYGTEHVNEDEDEGLEVKINEDSGEMHILKEKKDITPPGFGRIAAQTARQVILQQIREAEKKTIVKHYTGQVGTIIKGRTIRFEGRNVLLDIGKAEGMLPVEEQIRSENYRLNDTLIVFIKEIKEDHFGNSRIIVSRSHPELVHQLFAKEVPEIASNTVKVFKVVREPGDRTKIAVHSDQTGVDPVGACVGQKGIRVKSVTDELGGNEKIDIIQHNEDDSLFIREALSPATVEAIEIDKERKHAKVSVSEEQAPLAIGKNGVNVNLASRLTGYEIDIVQMKSDIPEKPAESEKDETEEPAQEEKGEGEGDGVQKQDDTQSDNSKSNDSEEKKDETEN</sequence>